<evidence type="ECO:0000313" key="5">
    <source>
        <dbReference type="EMBL" id="URL58682.1"/>
    </source>
</evidence>
<keyword evidence="1" id="KW-0805">Transcription regulation</keyword>
<dbReference type="Gene3D" id="1.10.10.60">
    <property type="entry name" value="Homeodomain-like"/>
    <property type="match status" value="1"/>
</dbReference>
<reference evidence="5" key="1">
    <citation type="submission" date="2020-10" db="EMBL/GenBank/DDBJ databases">
        <title>Whole-genome sequence of Luteibacter sp. EIF3.</title>
        <authorList>
            <person name="Friedrich I."/>
            <person name="Hertel R."/>
            <person name="Daniel R."/>
        </authorList>
    </citation>
    <scope>NUCLEOTIDE SEQUENCE</scope>
    <source>
        <strain evidence="5">EIF3</strain>
    </source>
</reference>
<dbReference type="CDD" id="cd06124">
    <property type="entry name" value="cupin_NimR-like_N"/>
    <property type="match status" value="1"/>
</dbReference>
<dbReference type="InterPro" id="IPR009057">
    <property type="entry name" value="Homeodomain-like_sf"/>
</dbReference>
<accession>A0ABY4T145</accession>
<name>A0ABY4T145_9GAMM</name>
<sequence>MSRNGQMLDERMRALLDSEDDPPLIAYEARGELPLEEIDWHSHLRGQFFYVEQGLVITRTEHGSWLLPPHRAGWMPPGVRHTVSIAGPSHAWGVFIAPCAAEGLPDRPCVVGVNDLFRAIIKRAATWPVDAAREPEKDRLFAVLLDEMRRAPVEGLHLPMPVDRRLRRIAMAMFERPDDTRGIEEWASWAGMSVRTLTRLFRQETQCSVAQWRQQARLACALERLAHGESVSVVADALGYATPSAFVAMFRKAFGDSPGRYLARQAAGA</sequence>
<protein>
    <submittedName>
        <fullName evidence="5">Helix-turn-helix transcriptional regulator</fullName>
    </submittedName>
</protein>
<keyword evidence="3" id="KW-0804">Transcription</keyword>
<dbReference type="Pfam" id="PF12833">
    <property type="entry name" value="HTH_18"/>
    <property type="match status" value="1"/>
</dbReference>
<dbReference type="PANTHER" id="PTHR11019">
    <property type="entry name" value="HTH-TYPE TRANSCRIPTIONAL REGULATOR NIMR"/>
    <property type="match status" value="1"/>
</dbReference>
<evidence type="ECO:0000259" key="4">
    <source>
        <dbReference type="PROSITE" id="PS01124"/>
    </source>
</evidence>
<organism evidence="5 6">
    <name type="scientific">Luteibacter flocculans</name>
    <dbReference type="NCBI Taxonomy" id="2780091"/>
    <lineage>
        <taxon>Bacteria</taxon>
        <taxon>Pseudomonadati</taxon>
        <taxon>Pseudomonadota</taxon>
        <taxon>Gammaproteobacteria</taxon>
        <taxon>Lysobacterales</taxon>
        <taxon>Rhodanobacteraceae</taxon>
        <taxon>Luteibacter</taxon>
    </lineage>
</organism>
<dbReference type="PROSITE" id="PS01124">
    <property type="entry name" value="HTH_ARAC_FAMILY_2"/>
    <property type="match status" value="1"/>
</dbReference>
<evidence type="ECO:0000256" key="3">
    <source>
        <dbReference type="ARBA" id="ARBA00023163"/>
    </source>
</evidence>
<gene>
    <name evidence="5" type="ORF">IM816_00635</name>
</gene>
<evidence type="ECO:0000313" key="6">
    <source>
        <dbReference type="Proteomes" id="UP001056681"/>
    </source>
</evidence>
<feature type="domain" description="HTH araC/xylS-type" evidence="4">
    <location>
        <begin position="164"/>
        <end position="264"/>
    </location>
</feature>
<dbReference type="EMBL" id="CP063231">
    <property type="protein sequence ID" value="URL58682.1"/>
    <property type="molecule type" value="Genomic_DNA"/>
</dbReference>
<keyword evidence="6" id="KW-1185">Reference proteome</keyword>
<dbReference type="InterPro" id="IPR011051">
    <property type="entry name" value="RmlC_Cupin_sf"/>
</dbReference>
<dbReference type="InterPro" id="IPR018062">
    <property type="entry name" value="HTH_AraC-typ_CS"/>
</dbReference>
<dbReference type="InterPro" id="IPR018060">
    <property type="entry name" value="HTH_AraC"/>
</dbReference>
<dbReference type="SMART" id="SM00342">
    <property type="entry name" value="HTH_ARAC"/>
    <property type="match status" value="1"/>
</dbReference>
<dbReference type="SUPFAM" id="SSF46689">
    <property type="entry name" value="Homeodomain-like"/>
    <property type="match status" value="1"/>
</dbReference>
<dbReference type="PANTHER" id="PTHR11019:SF159">
    <property type="entry name" value="TRANSCRIPTIONAL REGULATOR-RELATED"/>
    <property type="match status" value="1"/>
</dbReference>
<evidence type="ECO:0000256" key="2">
    <source>
        <dbReference type="ARBA" id="ARBA00023125"/>
    </source>
</evidence>
<dbReference type="Gene3D" id="2.60.120.10">
    <property type="entry name" value="Jelly Rolls"/>
    <property type="match status" value="1"/>
</dbReference>
<keyword evidence="2" id="KW-0238">DNA-binding</keyword>
<dbReference type="PROSITE" id="PS00041">
    <property type="entry name" value="HTH_ARAC_FAMILY_1"/>
    <property type="match status" value="1"/>
</dbReference>
<evidence type="ECO:0000256" key="1">
    <source>
        <dbReference type="ARBA" id="ARBA00023015"/>
    </source>
</evidence>
<proteinExistence type="predicted"/>
<dbReference type="Proteomes" id="UP001056681">
    <property type="component" value="Chromosome"/>
</dbReference>
<dbReference type="InterPro" id="IPR014710">
    <property type="entry name" value="RmlC-like_jellyroll"/>
</dbReference>
<dbReference type="SUPFAM" id="SSF51182">
    <property type="entry name" value="RmlC-like cupins"/>
    <property type="match status" value="1"/>
</dbReference>